<dbReference type="EMBL" id="NTJD01000009">
    <property type="protein sequence ID" value="PCD75920.1"/>
    <property type="molecule type" value="Genomic_DNA"/>
</dbReference>
<keyword evidence="3" id="KW-1185">Reference proteome</keyword>
<reference evidence="2 3" key="1">
    <citation type="submission" date="2017-09" db="EMBL/GenBank/DDBJ databases">
        <title>A multilocus sequence analysis scheme for characterization of bacteria in the genus Thioclava.</title>
        <authorList>
            <person name="Liu Y."/>
            <person name="Shao Z."/>
        </authorList>
    </citation>
    <scope>NUCLEOTIDE SEQUENCE [LARGE SCALE GENOMIC DNA]</scope>
    <source>
        <strain evidence="2 3">CAU 1312</strain>
    </source>
</reference>
<evidence type="ECO:0000313" key="3">
    <source>
        <dbReference type="Proteomes" id="UP000243507"/>
    </source>
</evidence>
<sequence length="769" mass="82104">MIARLFAIFMLIATQLAAEPILVRSGEHADFSRLVVMTPTGTDWTLERQADGYRLDLDIENPEFLLEQVFNLIPRTRVLDVSRSNRPSGLTFRTADSVSAAAFQLSDGGIVLDFRSEPEDTHAKLAPESEGGKLVQEIARSYPSIAVHADSFPGVWEAAGTPSVVTIPEALPSVVPKLSEAPDARLAEAESNLLEQLGRAAAQGLIHLPLSSGEDASADPEFASDPKDGMNDEEQGAGEAPAGHLAVKSLTAIDRDAGVEARAMPQFVGAGSCPAEGSFDVASWIDDEPATAQIAAARRDLYGEFDRTSPEDVVRLARIHIAFGFGDEARALVEAFDLPEKDALPIHLMAAVLSEGSTHEFTGLAQLSSCDGPVALWAVLATSEDIATVINFEAIKRTYSALPSHFRGFIGERLVQRLIGLGAKEEARAILAAFERVAPAESGAADMMTARIDLATGAKDRAIDRLGHVARTAEVESPQALLLLVEEIVARHDVVERHLTETAAALAFELRKDQSGAPLQRAYALGLGSAGDFEGAFGAATVLPEFPDVESLYPQTLATLFEMVARIELDPLFLKTYFSHREKILRVSLKADTRLKIAERLVELGFSAAARDALNAETRALGRGRRVLAQTALAEKDGPAALAYLSGLNGAAEDRLRAEALMLLGDYSAALEHFEQTGARPEAVQAAWLAGNWGVIEETGGAEEQEFLRAFEIAGGATPPGSDMTSQATGNGEDAAALTRARGLLRKSEAERAALDQLLRALDVPDAGE</sequence>
<comment type="caution">
    <text evidence="2">The sequence shown here is derived from an EMBL/GenBank/DDBJ whole genome shotgun (WGS) entry which is preliminary data.</text>
</comment>
<organism evidence="2 3">
    <name type="scientific">Pseudothioclava arenosa</name>
    <dbReference type="NCBI Taxonomy" id="1795308"/>
    <lineage>
        <taxon>Bacteria</taxon>
        <taxon>Pseudomonadati</taxon>
        <taxon>Pseudomonadota</taxon>
        <taxon>Alphaproteobacteria</taxon>
        <taxon>Rhodobacterales</taxon>
        <taxon>Paracoccaceae</taxon>
        <taxon>Pseudothioclava</taxon>
    </lineage>
</organism>
<evidence type="ECO:0000256" key="1">
    <source>
        <dbReference type="SAM" id="MobiDB-lite"/>
    </source>
</evidence>
<feature type="region of interest" description="Disordered" evidence="1">
    <location>
        <begin position="716"/>
        <end position="735"/>
    </location>
</feature>
<proteinExistence type="predicted"/>
<dbReference type="OrthoDB" id="7847197at2"/>
<dbReference type="AlphaFoldDB" id="A0A2A4CNN0"/>
<evidence type="ECO:0000313" key="2">
    <source>
        <dbReference type="EMBL" id="PCD75920.1"/>
    </source>
</evidence>
<accession>A0A2A4CNN0</accession>
<dbReference type="Proteomes" id="UP000243507">
    <property type="component" value="Unassembled WGS sequence"/>
</dbReference>
<gene>
    <name evidence="2" type="ORF">CLN94_12260</name>
</gene>
<dbReference type="RefSeq" id="WP_096434238.1">
    <property type="nucleotide sequence ID" value="NZ_NTJD01000009.1"/>
</dbReference>
<name>A0A2A4CNN0_9RHOB</name>
<protein>
    <submittedName>
        <fullName evidence="2">Uncharacterized protein</fullName>
    </submittedName>
</protein>
<feature type="region of interest" description="Disordered" evidence="1">
    <location>
        <begin position="211"/>
        <end position="241"/>
    </location>
</feature>